<dbReference type="PANTHER" id="PTHR43649">
    <property type="entry name" value="ARABINOSE-BINDING PROTEIN-RELATED"/>
    <property type="match status" value="1"/>
</dbReference>
<dbReference type="SUPFAM" id="SSF53850">
    <property type="entry name" value="Periplasmic binding protein-like II"/>
    <property type="match status" value="1"/>
</dbReference>
<gene>
    <name evidence="2" type="ORF">A8708_20740</name>
</gene>
<feature type="signal peptide" evidence="1">
    <location>
        <begin position="1"/>
        <end position="31"/>
    </location>
</feature>
<dbReference type="InterPro" id="IPR006059">
    <property type="entry name" value="SBP"/>
</dbReference>
<dbReference type="OrthoDB" id="2506821at2"/>
<sequence>MRQQTWTKRKTTATAALATALALVVVGCSTKDEKTSTTSPSAATQATPEKRGTITASLYDRGNIPAEEGTIINNRWTKWVNEKGPADVKFVPIPRFESLQKYNVLFASGSAPDLIFEFDKSYLGQLYNQKQLMPLDDIINKYSTEYKARLEKYPALKKATTMPDGKMYFLGRPYNLDPNHYLFVRADWLKKLNLQVPKTTEELLAVAKAFTENDPDGNGKKDTQGIGLSFISGIILNHMFGNGFTLFGTDQYPWNLKDDKVVHDWDSLKAAIAYQKTIYEAGYTDKDFVTDKNGAKSAQDWMAGKVGIIGSSLPTKNYETLKKNVPDAEIIPIALPKSAFGQFSPLLNNPIAVTGAVNAAAKDPAAIVKEIDFMSSDAFKTTVNNGNEGEHYKKGANGCPEPIDAEKTKKEVSYIADLNMLASLAKDSCTGLENKMNPTPIEKDMLEVLKQGRIAYVDPSRPIPGVTHRDFLPLLPQELVAINTNANKTIVDLATKVIVSGTSYTMDQFITEAKAAWEKAGGPKVDAFYDEWYQANKKTALLMKDLYEIK</sequence>
<feature type="chain" id="PRO_5008277825" description="ABC transporter substrate-binding protein" evidence="1">
    <location>
        <begin position="32"/>
        <end position="550"/>
    </location>
</feature>
<reference evidence="2 3" key="1">
    <citation type="submission" date="2016-05" db="EMBL/GenBank/DDBJ databases">
        <title>Paenibacillus sp. 1ZS3-15 nov., isolated from the rhizosphere soil.</title>
        <authorList>
            <person name="Zhang X.X."/>
            <person name="Zhang J."/>
        </authorList>
    </citation>
    <scope>NUCLEOTIDE SEQUENCE [LARGE SCALE GENOMIC DNA]</scope>
    <source>
        <strain evidence="2 3">1ZS3-15</strain>
    </source>
</reference>
<organism evidence="2 3">
    <name type="scientific">Paenibacillus oryzisoli</name>
    <dbReference type="NCBI Taxonomy" id="1850517"/>
    <lineage>
        <taxon>Bacteria</taxon>
        <taxon>Bacillati</taxon>
        <taxon>Bacillota</taxon>
        <taxon>Bacilli</taxon>
        <taxon>Bacillales</taxon>
        <taxon>Paenibacillaceae</taxon>
        <taxon>Paenibacillus</taxon>
    </lineage>
</organism>
<dbReference type="RefSeq" id="WP_068667493.1">
    <property type="nucleotide sequence ID" value="NZ_LYPB01000076.1"/>
</dbReference>
<dbReference type="EMBL" id="LYPB01000076">
    <property type="protein sequence ID" value="OAS16436.1"/>
    <property type="molecule type" value="Genomic_DNA"/>
</dbReference>
<keyword evidence="3" id="KW-1185">Reference proteome</keyword>
<dbReference type="InterPro" id="IPR050490">
    <property type="entry name" value="Bact_solute-bd_prot1"/>
</dbReference>
<dbReference type="Proteomes" id="UP000078454">
    <property type="component" value="Unassembled WGS sequence"/>
</dbReference>
<evidence type="ECO:0000313" key="3">
    <source>
        <dbReference type="Proteomes" id="UP000078454"/>
    </source>
</evidence>
<evidence type="ECO:0000313" key="2">
    <source>
        <dbReference type="EMBL" id="OAS16436.1"/>
    </source>
</evidence>
<dbReference type="AlphaFoldDB" id="A0A198A5V6"/>
<dbReference type="Gene3D" id="3.40.190.10">
    <property type="entry name" value="Periplasmic binding protein-like II"/>
    <property type="match status" value="2"/>
</dbReference>
<dbReference type="PROSITE" id="PS51257">
    <property type="entry name" value="PROKAR_LIPOPROTEIN"/>
    <property type="match status" value="1"/>
</dbReference>
<keyword evidence="1" id="KW-0732">Signal</keyword>
<protein>
    <recommendedName>
        <fullName evidence="4">ABC transporter substrate-binding protein</fullName>
    </recommendedName>
</protein>
<proteinExistence type="predicted"/>
<dbReference type="Pfam" id="PF01547">
    <property type="entry name" value="SBP_bac_1"/>
    <property type="match status" value="1"/>
</dbReference>
<evidence type="ECO:0000256" key="1">
    <source>
        <dbReference type="SAM" id="SignalP"/>
    </source>
</evidence>
<name>A0A198A5V6_9BACL</name>
<comment type="caution">
    <text evidence="2">The sequence shown here is derived from an EMBL/GenBank/DDBJ whole genome shotgun (WGS) entry which is preliminary data.</text>
</comment>
<dbReference type="PANTHER" id="PTHR43649:SF12">
    <property type="entry name" value="DIACETYLCHITOBIOSE BINDING PROTEIN DASA"/>
    <property type="match status" value="1"/>
</dbReference>
<dbReference type="STRING" id="1850517.A8708_20740"/>
<accession>A0A198A5V6</accession>
<evidence type="ECO:0008006" key="4">
    <source>
        <dbReference type="Google" id="ProtNLM"/>
    </source>
</evidence>